<comment type="caution">
    <text evidence="2">The sequence shown here is derived from an EMBL/GenBank/DDBJ whole genome shotgun (WGS) entry which is preliminary data.</text>
</comment>
<feature type="chain" id="PRO_5046746264" description="SH3 domain-containing protein" evidence="1">
    <location>
        <begin position="27"/>
        <end position="210"/>
    </location>
</feature>
<evidence type="ECO:0000313" key="3">
    <source>
        <dbReference type="Proteomes" id="UP001183809"/>
    </source>
</evidence>
<evidence type="ECO:0000256" key="1">
    <source>
        <dbReference type="SAM" id="SignalP"/>
    </source>
</evidence>
<sequence>MIRRTLQGGLLAAVAMLALVPTAAVAVEGDRAAPAPVVATVQYRPHTLPAATRHVPVRQRAHRSALCRRYVRHIRHVRHVGYTCHLRHIPRTAHHRIGYGAHTAYRHRVGYLTGTAYRHRTGHVTGMACRHHTYRVVGRVATRYVPLNIRSGPGTGYRVVGHRHVNGRLLLVCKRHGSYVHGNRHWYRLAGSRGYVSAHYVRTRSTVPWC</sequence>
<keyword evidence="3" id="KW-1185">Reference proteome</keyword>
<reference evidence="3" key="1">
    <citation type="submission" date="2023-07" db="EMBL/GenBank/DDBJ databases">
        <title>30 novel species of actinomycetes from the DSMZ collection.</title>
        <authorList>
            <person name="Nouioui I."/>
        </authorList>
    </citation>
    <scope>NUCLEOTIDE SEQUENCE [LARGE SCALE GENOMIC DNA]</scope>
    <source>
        <strain evidence="3">DSM 41699</strain>
    </source>
</reference>
<dbReference type="Gene3D" id="2.30.30.40">
    <property type="entry name" value="SH3 Domains"/>
    <property type="match status" value="1"/>
</dbReference>
<evidence type="ECO:0008006" key="4">
    <source>
        <dbReference type="Google" id="ProtNLM"/>
    </source>
</evidence>
<proteinExistence type="predicted"/>
<evidence type="ECO:0000313" key="2">
    <source>
        <dbReference type="EMBL" id="MDT0470154.1"/>
    </source>
</evidence>
<keyword evidence="1" id="KW-0732">Signal</keyword>
<gene>
    <name evidence="2" type="ORF">RM764_45890</name>
</gene>
<dbReference type="RefSeq" id="WP_311701595.1">
    <property type="nucleotide sequence ID" value="NZ_JAVREY010000180.1"/>
</dbReference>
<dbReference type="EMBL" id="JAVREY010000180">
    <property type="protein sequence ID" value="MDT0470154.1"/>
    <property type="molecule type" value="Genomic_DNA"/>
</dbReference>
<organism evidence="2 3">
    <name type="scientific">Streptomyces gibsoniae</name>
    <dbReference type="NCBI Taxonomy" id="3075529"/>
    <lineage>
        <taxon>Bacteria</taxon>
        <taxon>Bacillati</taxon>
        <taxon>Actinomycetota</taxon>
        <taxon>Actinomycetes</taxon>
        <taxon>Kitasatosporales</taxon>
        <taxon>Streptomycetaceae</taxon>
        <taxon>Streptomyces</taxon>
    </lineage>
</organism>
<protein>
    <recommendedName>
        <fullName evidence="4">SH3 domain-containing protein</fullName>
    </recommendedName>
</protein>
<accession>A0ABU2UAJ3</accession>
<feature type="signal peptide" evidence="1">
    <location>
        <begin position="1"/>
        <end position="26"/>
    </location>
</feature>
<dbReference type="Proteomes" id="UP001183809">
    <property type="component" value="Unassembled WGS sequence"/>
</dbReference>
<name>A0ABU2UAJ3_9ACTN</name>